<proteinExistence type="predicted"/>
<dbReference type="Proteomes" id="UP000035366">
    <property type="component" value="Chromosome"/>
</dbReference>
<feature type="compositionally biased region" description="Basic and acidic residues" evidence="1">
    <location>
        <begin position="11"/>
        <end position="22"/>
    </location>
</feature>
<reference evidence="2 3" key="1">
    <citation type="journal article" date="2015" name="ISME J.">
        <title>Draft Genome Sequence of Streptomyces incarnatus NRRL8089, which Produces the Nucleoside Antibiotic Sinefungin.</title>
        <authorList>
            <person name="Oshima K."/>
            <person name="Hattori M."/>
            <person name="Shimizu H."/>
            <person name="Fukuda K."/>
            <person name="Nemoto M."/>
            <person name="Inagaki K."/>
            <person name="Tamura T."/>
        </authorList>
    </citation>
    <scope>NUCLEOTIDE SEQUENCE [LARGE SCALE GENOMIC DNA]</scope>
    <source>
        <strain evidence="2 3">NRRL 8089</strain>
    </source>
</reference>
<protein>
    <submittedName>
        <fullName evidence="2">Uncharacterized protein</fullName>
    </submittedName>
</protein>
<dbReference type="EMBL" id="CP011497">
    <property type="protein sequence ID" value="AKJ12750.1"/>
    <property type="molecule type" value="Genomic_DNA"/>
</dbReference>
<keyword evidence="3" id="KW-1185">Reference proteome</keyword>
<feature type="compositionally biased region" description="Low complexity" evidence="1">
    <location>
        <begin position="1"/>
        <end position="10"/>
    </location>
</feature>
<evidence type="ECO:0000313" key="3">
    <source>
        <dbReference type="Proteomes" id="UP000035366"/>
    </source>
</evidence>
<evidence type="ECO:0000256" key="1">
    <source>
        <dbReference type="SAM" id="MobiDB-lite"/>
    </source>
</evidence>
<organism evidence="2 3">
    <name type="scientific">Streptomyces incarnatus</name>
    <dbReference type="NCBI Taxonomy" id="665007"/>
    <lineage>
        <taxon>Bacteria</taxon>
        <taxon>Bacillati</taxon>
        <taxon>Actinomycetota</taxon>
        <taxon>Actinomycetes</taxon>
        <taxon>Kitasatosporales</taxon>
        <taxon>Streptomycetaceae</taxon>
        <taxon>Streptomyces</taxon>
    </lineage>
</organism>
<name>A0ABN4GGQ4_9ACTN</name>
<feature type="region of interest" description="Disordered" evidence="1">
    <location>
        <begin position="1"/>
        <end position="22"/>
    </location>
</feature>
<accession>A0ABN4GGQ4</accession>
<sequence>MAQQLEQRQQLQRDRAAPRDPAVRVEVSAKFASMPNRTSVHTSGVNLAPGMWDRFHLFRFIPEVKGLLIGMPGHMGHIQALKPRGTRSNARASFFV</sequence>
<evidence type="ECO:0000313" key="2">
    <source>
        <dbReference type="EMBL" id="AKJ12750.1"/>
    </source>
</evidence>
<gene>
    <name evidence="2" type="ORF">ABB07_22775</name>
</gene>